<proteinExistence type="predicted"/>
<dbReference type="RefSeq" id="WP_137425402.1">
    <property type="nucleotide sequence ID" value="NZ_CP040098.1"/>
</dbReference>
<evidence type="ECO:0000256" key="11">
    <source>
        <dbReference type="ARBA" id="ARBA00022989"/>
    </source>
</evidence>
<name>A0A4P8L908_9BACT</name>
<evidence type="ECO:0000256" key="14">
    <source>
        <dbReference type="PROSITE-ProRule" id="PRU00110"/>
    </source>
</evidence>
<dbReference type="InterPro" id="IPR000700">
    <property type="entry name" value="PAS-assoc_C"/>
</dbReference>
<evidence type="ECO:0000256" key="2">
    <source>
        <dbReference type="ARBA" id="ARBA00004651"/>
    </source>
</evidence>
<evidence type="ECO:0000313" key="24">
    <source>
        <dbReference type="Proteomes" id="UP000298602"/>
    </source>
</evidence>
<dbReference type="EMBL" id="CP040098">
    <property type="protein sequence ID" value="QCQ23122.1"/>
    <property type="molecule type" value="Genomic_DNA"/>
</dbReference>
<evidence type="ECO:0000256" key="6">
    <source>
        <dbReference type="ARBA" id="ARBA00022679"/>
    </source>
</evidence>
<dbReference type="PRINTS" id="PR00344">
    <property type="entry name" value="BCTRLSENSOR"/>
</dbReference>
<dbReference type="CDD" id="cd17546">
    <property type="entry name" value="REC_hyHK_CKI1_RcsC-like"/>
    <property type="match status" value="1"/>
</dbReference>
<dbReference type="CDD" id="cd00130">
    <property type="entry name" value="PAS"/>
    <property type="match status" value="1"/>
</dbReference>
<feature type="coiled-coil region" evidence="16">
    <location>
        <begin position="466"/>
        <end position="510"/>
    </location>
</feature>
<dbReference type="InterPro" id="IPR000014">
    <property type="entry name" value="PAS"/>
</dbReference>
<dbReference type="Gene3D" id="1.10.287.130">
    <property type="match status" value="1"/>
</dbReference>
<dbReference type="PROSITE" id="PS51257">
    <property type="entry name" value="PROKAR_LIPOPROTEIN"/>
    <property type="match status" value="1"/>
</dbReference>
<dbReference type="InterPro" id="IPR036890">
    <property type="entry name" value="HATPase_C_sf"/>
</dbReference>
<evidence type="ECO:0000259" key="20">
    <source>
        <dbReference type="PROSITE" id="PS50110"/>
    </source>
</evidence>
<evidence type="ECO:0000256" key="7">
    <source>
        <dbReference type="ARBA" id="ARBA00022692"/>
    </source>
</evidence>
<feature type="transmembrane region" description="Helical" evidence="18">
    <location>
        <begin position="270"/>
        <end position="288"/>
    </location>
</feature>
<keyword evidence="9" id="KW-0418">Kinase</keyword>
<protein>
    <recommendedName>
        <fullName evidence="3">histidine kinase</fullName>
        <ecNumber evidence="3">2.7.13.3</ecNumber>
    </recommendedName>
</protein>
<dbReference type="CDD" id="cd00082">
    <property type="entry name" value="HisKA"/>
    <property type="match status" value="1"/>
</dbReference>
<dbReference type="Pfam" id="PF00072">
    <property type="entry name" value="Response_reg"/>
    <property type="match status" value="2"/>
</dbReference>
<evidence type="ECO:0000259" key="21">
    <source>
        <dbReference type="PROSITE" id="PS50113"/>
    </source>
</evidence>
<dbReference type="FunFam" id="1.10.287.130:FF:000003">
    <property type="entry name" value="Histidine kinase"/>
    <property type="match status" value="1"/>
</dbReference>
<dbReference type="Pfam" id="PF01627">
    <property type="entry name" value="Hpt"/>
    <property type="match status" value="1"/>
</dbReference>
<dbReference type="InterPro" id="IPR004358">
    <property type="entry name" value="Sig_transdc_His_kin-like_C"/>
</dbReference>
<dbReference type="Pfam" id="PF08448">
    <property type="entry name" value="PAS_4"/>
    <property type="match status" value="1"/>
</dbReference>
<dbReference type="PROSITE" id="PS50894">
    <property type="entry name" value="HPT"/>
    <property type="match status" value="1"/>
</dbReference>
<dbReference type="CDD" id="cd18773">
    <property type="entry name" value="PDC1_HK_sensor"/>
    <property type="match status" value="1"/>
</dbReference>
<keyword evidence="11 18" id="KW-1133">Transmembrane helix</keyword>
<dbReference type="CDD" id="cd00088">
    <property type="entry name" value="HPT"/>
    <property type="match status" value="1"/>
</dbReference>
<keyword evidence="5 15" id="KW-0597">Phosphoprotein</keyword>
<dbReference type="SUPFAM" id="SSF55874">
    <property type="entry name" value="ATPase domain of HSP90 chaperone/DNA topoisomerase II/histidine kinase"/>
    <property type="match status" value="1"/>
</dbReference>
<feature type="compositionally biased region" description="Low complexity" evidence="17">
    <location>
        <begin position="1031"/>
        <end position="1044"/>
    </location>
</feature>
<dbReference type="GO" id="GO:0005886">
    <property type="term" value="C:plasma membrane"/>
    <property type="evidence" value="ECO:0007669"/>
    <property type="project" value="UniProtKB-SubCell"/>
</dbReference>
<dbReference type="PROSITE" id="PS50113">
    <property type="entry name" value="PAC"/>
    <property type="match status" value="1"/>
</dbReference>
<sequence>MAASRPLAMIVYRYLLPRLVAIGCLLMMLAGCLLGWYQYRAGRETHLELARSVAATTELYVRSAQNMLEGLALFQPDEVEILPRLLNNLYNASPCFQRLSWVDARGTLRASIPETKVAQAVVEPVKILLESPTLLTYVSPAFRSPLTGRRTVSVGHTMFSGGAVFGELNLDALEGQLSALHDVSDGWVVVADRQGNILAGLGRPAASEVGAGGIGELIEKIHAAEGPVCEFVRAGDRTYLAAGSRLAKPDWLVVVATPASSLFQPVMKTGGITMAAFILFVGLFAVATKRLLDRLIVRPLHYFSESLPKVATGGEGISWDGSRVRVQELQVMDRKFIEMAGILRQRENELLRKTEEQEILLANMEGQVWFLKDPETYGAVNRARAIFLGRDATELAGGALSQFHGADELETVIERNREVFERGEPLRTVEWCRNGDGEVRLLAVTRSPKLAGDGRVEYVVCSAVDITEHRRAREELEQALAAVEKTNEQLEKAIEHANRLALEAELANQAKSQFLANMSHEIRTPMNGVLGMARLLQDTPLNAEQREYVRIVQSSADNLLCIINDILDYSKIEAGKLELEETDFDLRTTVEDVAESLAFRAHEKGLELACLIHHDVPSQLRGDPWRLRQVLLNLAGNAVKFTEKGEVVIRVTLESEREEETEVRFSVTDTGIGIPPDRRSALFQSFTQVDASITRKYGGTGLGLAISKGLAEMMGGRIGVESEPGKGSVFWFTAVFRKQRRCAGPPPLLPEELCRHRVLVVDDNTTNRFVIGEMLRTWGFRFEEAKDGLEALERLEEGRRVGDPFSIALLDMQMPGMDGAALSRKIRLTPSGRDLPLVLLSSIGADERELGLEKGDFNATLPKPVKYSRLYDCLAMLIGERVFGDSCAFVRKDETPPCRETPVAECRILLAEDNPINRKVALGILRKMGYEAVAVNNGKEAVAALSETPYDLVLMDIQMPEMDGLEATRIIREGRAPVLDPAVPIIAMTAHAMRGDREKCLEAGMNDYVAKPVQPDELMAAIQRQSRHSAPDPGSGEAAAPAGSVPDSRKILDWESLVLRLGGDVELAQDILVGFIEDAPKQMAALRAALEAGDTEALRRNAHTLKGSSANVSATALQDAAFSMESAGVRGDGEAATSAMAELEKAFECLRQAVERLRIDEASPAF</sequence>
<dbReference type="SUPFAM" id="SSF47226">
    <property type="entry name" value="Histidine-containing phosphotransfer domain, HPT domain"/>
    <property type="match status" value="1"/>
</dbReference>
<comment type="subcellular location">
    <subcellularLocation>
        <location evidence="2">Cell membrane</location>
        <topology evidence="2">Multi-pass membrane protein</topology>
    </subcellularLocation>
</comment>
<dbReference type="InterPro" id="IPR008207">
    <property type="entry name" value="Sig_transdc_His_kin_Hpt_dom"/>
</dbReference>
<dbReference type="InterPro" id="IPR035965">
    <property type="entry name" value="PAS-like_dom_sf"/>
</dbReference>
<dbReference type="CDD" id="cd16922">
    <property type="entry name" value="HATPase_EvgS-ArcB-TorS-like"/>
    <property type="match status" value="1"/>
</dbReference>
<dbReference type="InterPro" id="IPR036097">
    <property type="entry name" value="HisK_dim/P_sf"/>
</dbReference>
<evidence type="ECO:0000256" key="17">
    <source>
        <dbReference type="SAM" id="MobiDB-lite"/>
    </source>
</evidence>
<evidence type="ECO:0000256" key="5">
    <source>
        <dbReference type="ARBA" id="ARBA00022553"/>
    </source>
</evidence>
<feature type="modified residue" description="4-aspartylphosphate" evidence="15">
    <location>
        <position position="956"/>
    </location>
</feature>
<dbReference type="GO" id="GO:0005524">
    <property type="term" value="F:ATP binding"/>
    <property type="evidence" value="ECO:0007669"/>
    <property type="project" value="UniProtKB-KW"/>
</dbReference>
<keyword evidence="4" id="KW-1003">Cell membrane</keyword>
<dbReference type="EC" id="2.7.13.3" evidence="3"/>
<dbReference type="PANTHER" id="PTHR45339">
    <property type="entry name" value="HYBRID SIGNAL TRANSDUCTION HISTIDINE KINASE J"/>
    <property type="match status" value="1"/>
</dbReference>
<evidence type="ECO:0000256" key="10">
    <source>
        <dbReference type="ARBA" id="ARBA00022840"/>
    </source>
</evidence>
<keyword evidence="24" id="KW-1185">Reference proteome</keyword>
<dbReference type="SMART" id="SM00448">
    <property type="entry name" value="REC"/>
    <property type="match status" value="2"/>
</dbReference>
<accession>A0A4P8L908</accession>
<dbReference type="FunFam" id="3.30.565.10:FF:000010">
    <property type="entry name" value="Sensor histidine kinase RcsC"/>
    <property type="match status" value="1"/>
</dbReference>
<organism evidence="23 24">
    <name type="scientific">Desulfoglaeba alkanexedens ALDC</name>
    <dbReference type="NCBI Taxonomy" id="980445"/>
    <lineage>
        <taxon>Bacteria</taxon>
        <taxon>Pseudomonadati</taxon>
        <taxon>Thermodesulfobacteriota</taxon>
        <taxon>Syntrophobacteria</taxon>
        <taxon>Syntrophobacterales</taxon>
        <taxon>Syntrophobacteraceae</taxon>
        <taxon>Desulfoglaeba</taxon>
    </lineage>
</organism>
<evidence type="ECO:0000256" key="9">
    <source>
        <dbReference type="ARBA" id="ARBA00022777"/>
    </source>
</evidence>
<feature type="domain" description="Response regulatory" evidence="20">
    <location>
        <begin position="757"/>
        <end position="878"/>
    </location>
</feature>
<feature type="domain" description="HPt" evidence="22">
    <location>
        <begin position="1064"/>
        <end position="1160"/>
    </location>
</feature>
<dbReference type="Proteomes" id="UP000298602">
    <property type="component" value="Chromosome"/>
</dbReference>
<dbReference type="AlphaFoldDB" id="A0A4P8L908"/>
<feature type="domain" description="Response regulatory" evidence="20">
    <location>
        <begin position="907"/>
        <end position="1026"/>
    </location>
</feature>
<dbReference type="OrthoDB" id="5522912at2"/>
<comment type="catalytic activity">
    <reaction evidence="1">
        <text>ATP + protein L-histidine = ADP + protein N-phospho-L-histidine.</text>
        <dbReference type="EC" id="2.7.13.3"/>
    </reaction>
</comment>
<dbReference type="InterPro" id="IPR013656">
    <property type="entry name" value="PAS_4"/>
</dbReference>
<evidence type="ECO:0000256" key="8">
    <source>
        <dbReference type="ARBA" id="ARBA00022741"/>
    </source>
</evidence>
<dbReference type="Gene3D" id="3.30.565.10">
    <property type="entry name" value="Histidine kinase-like ATPase, C-terminal domain"/>
    <property type="match status" value="1"/>
</dbReference>
<dbReference type="Gene3D" id="3.30.450.20">
    <property type="entry name" value="PAS domain"/>
    <property type="match status" value="2"/>
</dbReference>
<dbReference type="InterPro" id="IPR003661">
    <property type="entry name" value="HisK_dim/P_dom"/>
</dbReference>
<keyword evidence="6" id="KW-0808">Transferase</keyword>
<dbReference type="Gene3D" id="3.40.50.2300">
    <property type="match status" value="2"/>
</dbReference>
<evidence type="ECO:0000259" key="19">
    <source>
        <dbReference type="PROSITE" id="PS50109"/>
    </source>
</evidence>
<dbReference type="InterPro" id="IPR005467">
    <property type="entry name" value="His_kinase_dom"/>
</dbReference>
<keyword evidence="7 18" id="KW-0812">Transmembrane</keyword>
<evidence type="ECO:0000256" key="13">
    <source>
        <dbReference type="ARBA" id="ARBA00023136"/>
    </source>
</evidence>
<evidence type="ECO:0000256" key="15">
    <source>
        <dbReference type="PROSITE-ProRule" id="PRU00169"/>
    </source>
</evidence>
<evidence type="ECO:0000313" key="23">
    <source>
        <dbReference type="EMBL" id="QCQ23122.1"/>
    </source>
</evidence>
<keyword evidence="10" id="KW-0067">ATP-binding</keyword>
<keyword evidence="8" id="KW-0547">Nucleotide-binding</keyword>
<evidence type="ECO:0000259" key="22">
    <source>
        <dbReference type="PROSITE" id="PS50894"/>
    </source>
</evidence>
<feature type="domain" description="Histidine kinase" evidence="19">
    <location>
        <begin position="517"/>
        <end position="738"/>
    </location>
</feature>
<dbReference type="SUPFAM" id="SSF52172">
    <property type="entry name" value="CheY-like"/>
    <property type="match status" value="2"/>
</dbReference>
<dbReference type="GO" id="GO:0000155">
    <property type="term" value="F:phosphorelay sensor kinase activity"/>
    <property type="evidence" value="ECO:0007669"/>
    <property type="project" value="InterPro"/>
</dbReference>
<dbReference type="PROSITE" id="PS50110">
    <property type="entry name" value="RESPONSE_REGULATORY"/>
    <property type="match status" value="2"/>
</dbReference>
<dbReference type="InterPro" id="IPR003594">
    <property type="entry name" value="HATPase_dom"/>
</dbReference>
<feature type="transmembrane region" description="Helical" evidence="18">
    <location>
        <begin position="15"/>
        <end position="37"/>
    </location>
</feature>
<dbReference type="InterPro" id="IPR001789">
    <property type="entry name" value="Sig_transdc_resp-reg_receiver"/>
</dbReference>
<dbReference type="SMART" id="SM00388">
    <property type="entry name" value="HisKA"/>
    <property type="match status" value="1"/>
</dbReference>
<keyword evidence="13 18" id="KW-0472">Membrane</keyword>
<dbReference type="PANTHER" id="PTHR45339:SF1">
    <property type="entry name" value="HYBRID SIGNAL TRANSDUCTION HISTIDINE KINASE J"/>
    <property type="match status" value="1"/>
</dbReference>
<dbReference type="SUPFAM" id="SSF55785">
    <property type="entry name" value="PYP-like sensor domain (PAS domain)"/>
    <property type="match status" value="1"/>
</dbReference>
<reference evidence="23 24" key="2">
    <citation type="submission" date="2019-05" db="EMBL/GenBank/DDBJ databases">
        <authorList>
            <person name="Suflita J.M."/>
            <person name="Marks C.R."/>
        </authorList>
    </citation>
    <scope>NUCLEOTIDE SEQUENCE [LARGE SCALE GENOMIC DNA]</scope>
    <source>
        <strain evidence="23 24">ALDC</strain>
    </source>
</reference>
<dbReference type="KEGG" id="dax:FDQ92_13635"/>
<feature type="modified residue" description="4-aspartylphosphate" evidence="15">
    <location>
        <position position="811"/>
    </location>
</feature>
<dbReference type="SMART" id="SM00387">
    <property type="entry name" value="HATPase_c"/>
    <property type="match status" value="1"/>
</dbReference>
<feature type="domain" description="PAC" evidence="21">
    <location>
        <begin position="422"/>
        <end position="478"/>
    </location>
</feature>
<feature type="region of interest" description="Disordered" evidence="17">
    <location>
        <begin position="1023"/>
        <end position="1045"/>
    </location>
</feature>
<keyword evidence="16" id="KW-0175">Coiled coil</keyword>
<evidence type="ECO:0000256" key="18">
    <source>
        <dbReference type="SAM" id="Phobius"/>
    </source>
</evidence>
<dbReference type="NCBIfam" id="TIGR00229">
    <property type="entry name" value="sensory_box"/>
    <property type="match status" value="1"/>
</dbReference>
<evidence type="ECO:0000256" key="12">
    <source>
        <dbReference type="ARBA" id="ARBA00023012"/>
    </source>
</evidence>
<dbReference type="PROSITE" id="PS50109">
    <property type="entry name" value="HIS_KIN"/>
    <property type="match status" value="1"/>
</dbReference>
<evidence type="ECO:0000256" key="3">
    <source>
        <dbReference type="ARBA" id="ARBA00012438"/>
    </source>
</evidence>
<evidence type="ECO:0000256" key="4">
    <source>
        <dbReference type="ARBA" id="ARBA00022475"/>
    </source>
</evidence>
<reference evidence="23 24" key="1">
    <citation type="submission" date="2019-05" db="EMBL/GenBank/DDBJ databases">
        <title>The Complete Genome Sequence of the n-alkane-degrading Desulfoglaeba alkanexedens ALDC reveals multiple alkylsuccinate synthase gene clusters.</title>
        <authorList>
            <person name="Callaghan A.V."/>
            <person name="Davidova I.A."/>
            <person name="Duncan K.E."/>
            <person name="Morris B."/>
            <person name="McInerney M.J."/>
        </authorList>
    </citation>
    <scope>NUCLEOTIDE SEQUENCE [LARGE SCALE GENOMIC DNA]</scope>
    <source>
        <strain evidence="23 24">ALDC</strain>
    </source>
</reference>
<dbReference type="Gene3D" id="1.20.120.160">
    <property type="entry name" value="HPT domain"/>
    <property type="match status" value="1"/>
</dbReference>
<dbReference type="SUPFAM" id="SSF47384">
    <property type="entry name" value="Homodimeric domain of signal transducing histidine kinase"/>
    <property type="match status" value="1"/>
</dbReference>
<evidence type="ECO:0000256" key="16">
    <source>
        <dbReference type="SAM" id="Coils"/>
    </source>
</evidence>
<feature type="modified residue" description="Phosphohistidine" evidence="14">
    <location>
        <position position="1103"/>
    </location>
</feature>
<dbReference type="Pfam" id="PF00512">
    <property type="entry name" value="HisKA"/>
    <property type="match status" value="1"/>
</dbReference>
<evidence type="ECO:0000256" key="1">
    <source>
        <dbReference type="ARBA" id="ARBA00000085"/>
    </source>
</evidence>
<keyword evidence="12" id="KW-0902">Two-component regulatory system</keyword>
<dbReference type="InterPro" id="IPR036641">
    <property type="entry name" value="HPT_dom_sf"/>
</dbReference>
<dbReference type="SMART" id="SM00073">
    <property type="entry name" value="HPT"/>
    <property type="match status" value="1"/>
</dbReference>
<dbReference type="Pfam" id="PF02518">
    <property type="entry name" value="HATPase_c"/>
    <property type="match status" value="1"/>
</dbReference>
<gene>
    <name evidence="23" type="ORF">FDQ92_13635</name>
</gene>
<dbReference type="InterPro" id="IPR011006">
    <property type="entry name" value="CheY-like_superfamily"/>
</dbReference>